<protein>
    <submittedName>
        <fullName evidence="2">(northern house mosquito) hypothetical protein</fullName>
    </submittedName>
</protein>
<evidence type="ECO:0000256" key="1">
    <source>
        <dbReference type="SAM" id="SignalP"/>
    </source>
</evidence>
<proteinExistence type="predicted"/>
<dbReference type="EMBL" id="HBUE01331958">
    <property type="protein sequence ID" value="CAG6593817.1"/>
    <property type="molecule type" value="Transcribed_RNA"/>
</dbReference>
<feature type="chain" id="PRO_5036261264" evidence="1">
    <location>
        <begin position="25"/>
        <end position="196"/>
    </location>
</feature>
<reference evidence="2" key="1">
    <citation type="submission" date="2021-05" db="EMBL/GenBank/DDBJ databases">
        <authorList>
            <person name="Alioto T."/>
            <person name="Alioto T."/>
            <person name="Gomez Garrido J."/>
        </authorList>
    </citation>
    <scope>NUCLEOTIDE SEQUENCE</scope>
</reference>
<evidence type="ECO:0000313" key="2">
    <source>
        <dbReference type="EMBL" id="CAG6593817.1"/>
    </source>
</evidence>
<keyword evidence="1" id="KW-0732">Signal</keyword>
<sequence length="196" mass="23012">MVLLVPYLLTVVHICRLNLFLVFGNDVQRWLDRYRRCRHLLLAASLLRLIHHFRNHSRRFALLNLNLNDVLLARGTFGSSPNSIIRHLLDGRTTWEHIPLILPNRLLHLAFRTGIAAFHHSGSGFVSAVDHRLGRSGIVHHFRGDDRLRNELRLLYLYRCSRFHRFLFRGFAGCSVARFSCWLLDWYFLNGFSLLD</sequence>
<name>A0A8D8KUE9_CULPI</name>
<accession>A0A8D8KUE9</accession>
<dbReference type="EMBL" id="HBUE01225243">
    <property type="protein sequence ID" value="CAG6541744.1"/>
    <property type="molecule type" value="Transcribed_RNA"/>
</dbReference>
<organism evidence="2">
    <name type="scientific">Culex pipiens</name>
    <name type="common">House mosquito</name>
    <dbReference type="NCBI Taxonomy" id="7175"/>
    <lineage>
        <taxon>Eukaryota</taxon>
        <taxon>Metazoa</taxon>
        <taxon>Ecdysozoa</taxon>
        <taxon>Arthropoda</taxon>
        <taxon>Hexapoda</taxon>
        <taxon>Insecta</taxon>
        <taxon>Pterygota</taxon>
        <taxon>Neoptera</taxon>
        <taxon>Endopterygota</taxon>
        <taxon>Diptera</taxon>
        <taxon>Nematocera</taxon>
        <taxon>Culicoidea</taxon>
        <taxon>Culicidae</taxon>
        <taxon>Culicinae</taxon>
        <taxon>Culicini</taxon>
        <taxon>Culex</taxon>
        <taxon>Culex</taxon>
    </lineage>
</organism>
<dbReference type="AlphaFoldDB" id="A0A8D8KUE9"/>
<feature type="signal peptide" evidence="1">
    <location>
        <begin position="1"/>
        <end position="24"/>
    </location>
</feature>